<dbReference type="InterPro" id="IPR009057">
    <property type="entry name" value="Homeodomain-like_sf"/>
</dbReference>
<organism evidence="2 3">
    <name type="scientific">Acetobacter orleanensis</name>
    <dbReference type="NCBI Taxonomy" id="104099"/>
    <lineage>
        <taxon>Bacteria</taxon>
        <taxon>Pseudomonadati</taxon>
        <taxon>Pseudomonadota</taxon>
        <taxon>Alphaproteobacteria</taxon>
        <taxon>Acetobacterales</taxon>
        <taxon>Acetobacteraceae</taxon>
        <taxon>Acetobacter</taxon>
    </lineage>
</organism>
<keyword evidence="3" id="KW-1185">Reference proteome</keyword>
<evidence type="ECO:0008006" key="4">
    <source>
        <dbReference type="Google" id="ProtNLM"/>
    </source>
</evidence>
<dbReference type="EMBL" id="BJMU01000051">
    <property type="protein sequence ID" value="GEB84185.1"/>
    <property type="molecule type" value="Genomic_DNA"/>
</dbReference>
<evidence type="ECO:0000313" key="3">
    <source>
        <dbReference type="Proteomes" id="UP000317617"/>
    </source>
</evidence>
<evidence type="ECO:0000313" key="2">
    <source>
        <dbReference type="EMBL" id="GEB84185.1"/>
    </source>
</evidence>
<proteinExistence type="predicted"/>
<protein>
    <recommendedName>
        <fullName evidence="4">Transposase</fullName>
    </recommendedName>
</protein>
<dbReference type="SUPFAM" id="SSF46689">
    <property type="entry name" value="Homeodomain-like"/>
    <property type="match status" value="1"/>
</dbReference>
<feature type="region of interest" description="Disordered" evidence="1">
    <location>
        <begin position="52"/>
        <end position="74"/>
    </location>
</feature>
<name>A0A4Y3TTT7_9PROT</name>
<dbReference type="Proteomes" id="UP000317617">
    <property type="component" value="Unassembled WGS sequence"/>
</dbReference>
<dbReference type="AlphaFoldDB" id="A0A4Y3TTT7"/>
<sequence length="87" mass="9820">MHIAANLSIGKSTLIKWIVDYRPTEPASPQADLACENERLRLESRGLREEGEILKKLPSSSRTKSHEMEGTKNPLVLVPVMRPVRGW</sequence>
<gene>
    <name evidence="2" type="ORF">AOR01nite_26620</name>
</gene>
<evidence type="ECO:0000256" key="1">
    <source>
        <dbReference type="SAM" id="MobiDB-lite"/>
    </source>
</evidence>
<comment type="caution">
    <text evidence="2">The sequence shown here is derived from an EMBL/GenBank/DDBJ whole genome shotgun (WGS) entry which is preliminary data.</text>
</comment>
<reference evidence="2 3" key="1">
    <citation type="submission" date="2019-06" db="EMBL/GenBank/DDBJ databases">
        <title>Whole genome shotgun sequence of Acetobacter orleanensis NBRC 13752.</title>
        <authorList>
            <person name="Hosoyama A."/>
            <person name="Uohara A."/>
            <person name="Ohji S."/>
            <person name="Ichikawa N."/>
        </authorList>
    </citation>
    <scope>NUCLEOTIDE SEQUENCE [LARGE SCALE GENOMIC DNA]</scope>
    <source>
        <strain evidence="2 3">NBRC 13752</strain>
    </source>
</reference>
<accession>A0A4Y3TTT7</accession>